<evidence type="ECO:0000313" key="1">
    <source>
        <dbReference type="EMBL" id="EPQ58807.1"/>
    </source>
</evidence>
<name>S7QHY2_GLOTA</name>
<organism evidence="1 2">
    <name type="scientific">Gloeophyllum trabeum (strain ATCC 11539 / FP-39264 / Madison 617)</name>
    <name type="common">Brown rot fungus</name>
    <dbReference type="NCBI Taxonomy" id="670483"/>
    <lineage>
        <taxon>Eukaryota</taxon>
        <taxon>Fungi</taxon>
        <taxon>Dikarya</taxon>
        <taxon>Basidiomycota</taxon>
        <taxon>Agaricomycotina</taxon>
        <taxon>Agaricomycetes</taxon>
        <taxon>Gloeophyllales</taxon>
        <taxon>Gloeophyllaceae</taxon>
        <taxon>Gloeophyllum</taxon>
    </lineage>
</organism>
<proteinExistence type="predicted"/>
<reference evidence="1 2" key="1">
    <citation type="journal article" date="2012" name="Science">
        <title>The Paleozoic origin of enzymatic lignin decomposition reconstructed from 31 fungal genomes.</title>
        <authorList>
            <person name="Floudas D."/>
            <person name="Binder M."/>
            <person name="Riley R."/>
            <person name="Barry K."/>
            <person name="Blanchette R.A."/>
            <person name="Henrissat B."/>
            <person name="Martinez A.T."/>
            <person name="Otillar R."/>
            <person name="Spatafora J.W."/>
            <person name="Yadav J.S."/>
            <person name="Aerts A."/>
            <person name="Benoit I."/>
            <person name="Boyd A."/>
            <person name="Carlson A."/>
            <person name="Copeland A."/>
            <person name="Coutinho P.M."/>
            <person name="de Vries R.P."/>
            <person name="Ferreira P."/>
            <person name="Findley K."/>
            <person name="Foster B."/>
            <person name="Gaskell J."/>
            <person name="Glotzer D."/>
            <person name="Gorecki P."/>
            <person name="Heitman J."/>
            <person name="Hesse C."/>
            <person name="Hori C."/>
            <person name="Igarashi K."/>
            <person name="Jurgens J.A."/>
            <person name="Kallen N."/>
            <person name="Kersten P."/>
            <person name="Kohler A."/>
            <person name="Kuees U."/>
            <person name="Kumar T.K.A."/>
            <person name="Kuo A."/>
            <person name="LaButti K."/>
            <person name="Larrondo L.F."/>
            <person name="Lindquist E."/>
            <person name="Ling A."/>
            <person name="Lombard V."/>
            <person name="Lucas S."/>
            <person name="Lundell T."/>
            <person name="Martin R."/>
            <person name="McLaughlin D.J."/>
            <person name="Morgenstern I."/>
            <person name="Morin E."/>
            <person name="Murat C."/>
            <person name="Nagy L.G."/>
            <person name="Nolan M."/>
            <person name="Ohm R.A."/>
            <person name="Patyshakuliyeva A."/>
            <person name="Rokas A."/>
            <person name="Ruiz-Duenas F.J."/>
            <person name="Sabat G."/>
            <person name="Salamov A."/>
            <person name="Samejima M."/>
            <person name="Schmutz J."/>
            <person name="Slot J.C."/>
            <person name="St John F."/>
            <person name="Stenlid J."/>
            <person name="Sun H."/>
            <person name="Sun S."/>
            <person name="Syed K."/>
            <person name="Tsang A."/>
            <person name="Wiebenga A."/>
            <person name="Young D."/>
            <person name="Pisabarro A."/>
            <person name="Eastwood D.C."/>
            <person name="Martin F."/>
            <person name="Cullen D."/>
            <person name="Grigoriev I.V."/>
            <person name="Hibbett D.S."/>
        </authorList>
    </citation>
    <scope>NUCLEOTIDE SEQUENCE [LARGE SCALE GENOMIC DNA]</scope>
    <source>
        <strain evidence="1 2">ATCC 11539</strain>
    </source>
</reference>
<evidence type="ECO:0000313" key="2">
    <source>
        <dbReference type="Proteomes" id="UP000030669"/>
    </source>
</evidence>
<dbReference type="AlphaFoldDB" id="S7QHY2"/>
<dbReference type="RefSeq" id="XP_007861960.1">
    <property type="nucleotide sequence ID" value="XM_007863769.1"/>
</dbReference>
<dbReference type="EMBL" id="KB469297">
    <property type="protein sequence ID" value="EPQ58807.1"/>
    <property type="molecule type" value="Genomic_DNA"/>
</dbReference>
<dbReference type="KEGG" id="gtr:GLOTRDRAFT_90594"/>
<gene>
    <name evidence="1" type="ORF">GLOTRDRAFT_90594</name>
</gene>
<keyword evidence="2" id="KW-1185">Reference proteome</keyword>
<dbReference type="HOGENOM" id="CLU_1643868_0_0_1"/>
<dbReference type="Proteomes" id="UP000030669">
    <property type="component" value="Unassembled WGS sequence"/>
</dbReference>
<dbReference type="GeneID" id="19309264"/>
<sequence>MTQNPMENSQITPIDEELFTHENIKKERERALNFALQSYDPSKRIQGRTPCYGYHAGPDWILKRAAKACNNGQPLAETQLDSAAMGILEFIRTNTGIKGLYWTGYYTEDSDGIPTTFLAIFDRDRVDKTIKVCPPMFCLMRIKELLKEDHYPVWEYMVNSL</sequence>
<accession>S7QHY2</accession>
<protein>
    <submittedName>
        <fullName evidence="1">Uncharacterized protein</fullName>
    </submittedName>
</protein>